<dbReference type="AlphaFoldDB" id="A0A0F5K5E1"/>
<dbReference type="Gene3D" id="1.20.1250.20">
    <property type="entry name" value="MFS general substrate transporter like domains"/>
    <property type="match status" value="1"/>
</dbReference>
<feature type="transmembrane region" description="Helical" evidence="6">
    <location>
        <begin position="103"/>
        <end position="124"/>
    </location>
</feature>
<evidence type="ECO:0000256" key="3">
    <source>
        <dbReference type="ARBA" id="ARBA00022692"/>
    </source>
</evidence>
<evidence type="ECO:0000256" key="4">
    <source>
        <dbReference type="ARBA" id="ARBA00022989"/>
    </source>
</evidence>
<dbReference type="PANTHER" id="PTHR43124">
    <property type="entry name" value="PURINE EFFLUX PUMP PBUE"/>
    <property type="match status" value="1"/>
</dbReference>
<dbReference type="RefSeq" id="WP_036013247.1">
    <property type="nucleotide sequence ID" value="NZ_CADFGU010000005.1"/>
</dbReference>
<feature type="transmembrane region" description="Helical" evidence="6">
    <location>
        <begin position="164"/>
        <end position="186"/>
    </location>
</feature>
<reference evidence="8 9" key="1">
    <citation type="submission" date="2015-03" db="EMBL/GenBank/DDBJ databases">
        <title>Draft Genome Sequence of Burkholderia andropogonis type strain ICMP2807, isolated from Sorghum bicolor.</title>
        <authorList>
            <person name="Lopes-Santos L."/>
            <person name="Castro D.B."/>
            <person name="Ottoboni L.M."/>
            <person name="Park D."/>
            <person name="Weirc B.S."/>
            <person name="Destefano S.A."/>
        </authorList>
    </citation>
    <scope>NUCLEOTIDE SEQUENCE [LARGE SCALE GENOMIC DNA]</scope>
    <source>
        <strain evidence="8 9">ICMP2807</strain>
    </source>
</reference>
<dbReference type="STRING" id="28092.WM40_05180"/>
<evidence type="ECO:0000313" key="8">
    <source>
        <dbReference type="EMBL" id="KKB64757.1"/>
    </source>
</evidence>
<dbReference type="InterPro" id="IPR050189">
    <property type="entry name" value="MFS_Efflux_Transporters"/>
</dbReference>
<feature type="transmembrane region" description="Helical" evidence="6">
    <location>
        <begin position="250"/>
        <end position="270"/>
    </location>
</feature>
<feature type="transmembrane region" description="Helical" evidence="6">
    <location>
        <begin position="341"/>
        <end position="364"/>
    </location>
</feature>
<comment type="subcellular location">
    <subcellularLocation>
        <location evidence="1">Cell membrane</location>
        <topology evidence="1">Multi-pass membrane protein</topology>
    </subcellularLocation>
</comment>
<dbReference type="PANTHER" id="PTHR43124:SF3">
    <property type="entry name" value="CHLORAMPHENICOL EFFLUX PUMP RV0191"/>
    <property type="match status" value="1"/>
</dbReference>
<feature type="transmembrane region" description="Helical" evidence="6">
    <location>
        <begin position="217"/>
        <end position="238"/>
    </location>
</feature>
<dbReference type="EMBL" id="LAQU01000003">
    <property type="protein sequence ID" value="KKB64757.1"/>
    <property type="molecule type" value="Genomic_DNA"/>
</dbReference>
<proteinExistence type="predicted"/>
<evidence type="ECO:0000256" key="2">
    <source>
        <dbReference type="ARBA" id="ARBA00022475"/>
    </source>
</evidence>
<dbReference type="OrthoDB" id="9812221at2"/>
<feature type="transmembrane region" description="Helical" evidence="6">
    <location>
        <begin position="136"/>
        <end position="158"/>
    </location>
</feature>
<dbReference type="Pfam" id="PF07690">
    <property type="entry name" value="MFS_1"/>
    <property type="match status" value="1"/>
</dbReference>
<organism evidence="8 9">
    <name type="scientific">Robbsia andropogonis</name>
    <dbReference type="NCBI Taxonomy" id="28092"/>
    <lineage>
        <taxon>Bacteria</taxon>
        <taxon>Pseudomonadati</taxon>
        <taxon>Pseudomonadota</taxon>
        <taxon>Betaproteobacteria</taxon>
        <taxon>Burkholderiales</taxon>
        <taxon>Burkholderiaceae</taxon>
        <taxon>Robbsia</taxon>
    </lineage>
</organism>
<keyword evidence="2" id="KW-1003">Cell membrane</keyword>
<dbReference type="InterPro" id="IPR036259">
    <property type="entry name" value="MFS_trans_sf"/>
</dbReference>
<feature type="transmembrane region" description="Helical" evidence="6">
    <location>
        <begin position="376"/>
        <end position="394"/>
    </location>
</feature>
<dbReference type="GO" id="GO:0005886">
    <property type="term" value="C:plasma membrane"/>
    <property type="evidence" value="ECO:0007669"/>
    <property type="project" value="UniProtKB-SubCell"/>
</dbReference>
<dbReference type="PATRIC" id="fig|28092.6.peg.1228"/>
<dbReference type="InterPro" id="IPR020846">
    <property type="entry name" value="MFS_dom"/>
</dbReference>
<evidence type="ECO:0000256" key="6">
    <source>
        <dbReference type="SAM" id="Phobius"/>
    </source>
</evidence>
<dbReference type="SUPFAM" id="SSF103473">
    <property type="entry name" value="MFS general substrate transporter"/>
    <property type="match status" value="1"/>
</dbReference>
<feature type="transmembrane region" description="Helical" evidence="6">
    <location>
        <begin position="46"/>
        <end position="66"/>
    </location>
</feature>
<feature type="transmembrane region" description="Helical" evidence="6">
    <location>
        <begin position="12"/>
        <end position="34"/>
    </location>
</feature>
<name>A0A0F5K5E1_9BURK</name>
<feature type="transmembrane region" description="Helical" evidence="6">
    <location>
        <begin position="78"/>
        <end position="97"/>
    </location>
</feature>
<dbReference type="Proteomes" id="UP000033618">
    <property type="component" value="Unassembled WGS sequence"/>
</dbReference>
<dbReference type="GO" id="GO:0022857">
    <property type="term" value="F:transmembrane transporter activity"/>
    <property type="evidence" value="ECO:0007669"/>
    <property type="project" value="InterPro"/>
</dbReference>
<accession>A0A0F5K5E1</accession>
<keyword evidence="4 6" id="KW-1133">Transmembrane helix</keyword>
<dbReference type="CDD" id="cd17324">
    <property type="entry name" value="MFS_NepI_like"/>
    <property type="match status" value="1"/>
</dbReference>
<feature type="transmembrane region" description="Helical" evidence="6">
    <location>
        <begin position="282"/>
        <end position="298"/>
    </location>
</feature>
<evidence type="ECO:0000256" key="5">
    <source>
        <dbReference type="ARBA" id="ARBA00023136"/>
    </source>
</evidence>
<evidence type="ECO:0000256" key="1">
    <source>
        <dbReference type="ARBA" id="ARBA00004651"/>
    </source>
</evidence>
<evidence type="ECO:0000259" key="7">
    <source>
        <dbReference type="PROSITE" id="PS50850"/>
    </source>
</evidence>
<gene>
    <name evidence="8" type="ORF">WM40_05180</name>
</gene>
<evidence type="ECO:0000313" key="9">
    <source>
        <dbReference type="Proteomes" id="UP000033618"/>
    </source>
</evidence>
<feature type="transmembrane region" description="Helical" evidence="6">
    <location>
        <begin position="304"/>
        <end position="321"/>
    </location>
</feature>
<keyword evidence="3 6" id="KW-0812">Transmembrane</keyword>
<feature type="domain" description="Major facilitator superfamily (MFS) profile" evidence="7">
    <location>
        <begin position="12"/>
        <end position="398"/>
    </location>
</feature>
<dbReference type="InterPro" id="IPR011701">
    <property type="entry name" value="MFS"/>
</dbReference>
<sequence>MYNITSRNERSLLALLAITQFTVIMDFMVMMPLGTQIMRTFGISPTGFATAVSVYSWCSGLSGLFAATYIDRFDRRKLLLFIYALFALSNLACAMSPSFSVLLLARAFAGVTGGVLGSVVMAIVGDVIPPARRGTAMGTIMMAFSLASVAGVPAGVLLGAHFGWAAPFFLLTVLSVLACVGGARIVPVLNAHLNQVQPTLSQVLPALWHIFANPRHLVAFVLTFFSMASQMVVIPFIAPVLVANHGIAPAMLSWIYMVGGAATFFTSRLIGKLVDTCGSQRVFRIMAMLALIPVFGMTHLPNLSFAFLLAFFSFFMVIMSGRMTPLQALMTKVPDPMHRGAFLSVNSAIQALGVGCGAWLGGLFLSTNASGAIEGYQHNGWVAMVGLVFAVFWIRRVKTTEVGGMSAAPSPGTPA</sequence>
<dbReference type="PROSITE" id="PS50850">
    <property type="entry name" value="MFS"/>
    <property type="match status" value="1"/>
</dbReference>
<keyword evidence="9" id="KW-1185">Reference proteome</keyword>
<protein>
    <submittedName>
        <fullName evidence="8">MFS transporter</fullName>
    </submittedName>
</protein>
<comment type="caution">
    <text evidence="8">The sequence shown here is derived from an EMBL/GenBank/DDBJ whole genome shotgun (WGS) entry which is preliminary data.</text>
</comment>
<keyword evidence="5 6" id="KW-0472">Membrane</keyword>